<dbReference type="PANTHER" id="PTHR45779:SF7">
    <property type="entry name" value="PEPTIDYLPROLYL ISOMERASE"/>
    <property type="match status" value="1"/>
</dbReference>
<comment type="catalytic activity">
    <reaction evidence="1 4 5">
        <text>[protein]-peptidylproline (omega=180) = [protein]-peptidylproline (omega=0)</text>
        <dbReference type="Rhea" id="RHEA:16237"/>
        <dbReference type="Rhea" id="RHEA-COMP:10747"/>
        <dbReference type="Rhea" id="RHEA-COMP:10748"/>
        <dbReference type="ChEBI" id="CHEBI:83833"/>
        <dbReference type="ChEBI" id="CHEBI:83834"/>
        <dbReference type="EC" id="5.2.1.8"/>
    </reaction>
</comment>
<evidence type="ECO:0000313" key="9">
    <source>
        <dbReference type="Proteomes" id="UP000253727"/>
    </source>
</evidence>
<evidence type="ECO:0000313" key="8">
    <source>
        <dbReference type="EMBL" id="RDC61241.1"/>
    </source>
</evidence>
<comment type="similarity">
    <text evidence="5">Belongs to the FKBP-type PPIase family.</text>
</comment>
<keyword evidence="9" id="KW-1185">Reference proteome</keyword>
<dbReference type="Proteomes" id="UP000253727">
    <property type="component" value="Unassembled WGS sequence"/>
</dbReference>
<evidence type="ECO:0000256" key="1">
    <source>
        <dbReference type="ARBA" id="ARBA00000971"/>
    </source>
</evidence>
<name>A0A369Q8M7_9SPHN</name>
<evidence type="ECO:0000256" key="5">
    <source>
        <dbReference type="RuleBase" id="RU003915"/>
    </source>
</evidence>
<dbReference type="EC" id="5.2.1.8" evidence="5"/>
<dbReference type="SUPFAM" id="SSF54534">
    <property type="entry name" value="FKBP-like"/>
    <property type="match status" value="1"/>
</dbReference>
<accession>A0A369Q8M7</accession>
<dbReference type="EMBL" id="QBKA01000002">
    <property type="protein sequence ID" value="RDC61241.1"/>
    <property type="molecule type" value="Genomic_DNA"/>
</dbReference>
<dbReference type="InterPro" id="IPR046357">
    <property type="entry name" value="PPIase_dom_sf"/>
</dbReference>
<feature type="domain" description="PPIase FKBP-type" evidence="7">
    <location>
        <begin position="80"/>
        <end position="165"/>
    </location>
</feature>
<keyword evidence="3 4" id="KW-0413">Isomerase</keyword>
<feature type="signal peptide" evidence="6">
    <location>
        <begin position="1"/>
        <end position="23"/>
    </location>
</feature>
<feature type="chain" id="PRO_5016926439" description="Peptidyl-prolyl cis-trans isomerase" evidence="6">
    <location>
        <begin position="24"/>
        <end position="167"/>
    </location>
</feature>
<dbReference type="AlphaFoldDB" id="A0A369Q8M7"/>
<dbReference type="PANTHER" id="PTHR45779">
    <property type="entry name" value="PEPTIDYLPROLYL ISOMERASE"/>
    <property type="match status" value="1"/>
</dbReference>
<evidence type="ECO:0000256" key="4">
    <source>
        <dbReference type="PROSITE-ProRule" id="PRU00277"/>
    </source>
</evidence>
<keyword evidence="6" id="KW-0732">Signal</keyword>
<evidence type="ECO:0000256" key="2">
    <source>
        <dbReference type="ARBA" id="ARBA00023110"/>
    </source>
</evidence>
<dbReference type="Gene3D" id="3.10.50.40">
    <property type="match status" value="1"/>
</dbReference>
<keyword evidence="2 4" id="KW-0697">Rotamase</keyword>
<dbReference type="InterPro" id="IPR001179">
    <property type="entry name" value="PPIase_FKBP_dom"/>
</dbReference>
<comment type="caution">
    <text evidence="8">The sequence shown here is derived from an EMBL/GenBank/DDBJ whole genome shotgun (WGS) entry which is preliminary data.</text>
</comment>
<dbReference type="RefSeq" id="WP_230079999.1">
    <property type="nucleotide sequence ID" value="NZ_QBKA01000002.1"/>
</dbReference>
<dbReference type="PROSITE" id="PS50059">
    <property type="entry name" value="FKBP_PPIASE"/>
    <property type="match status" value="1"/>
</dbReference>
<sequence>MSRRSVTLFAAAAMLASASGVTAQDRSADATNHAQDAAWHNRQQAAIATLSAEDGWGYIDGGLMWRRVAGDGIGPRPTVADTVKVHYAGTFVDGETFDSSYDRGEPVEFPLGRLISAWQLAIPKMAVGDTIEIASPASLAYGVTGNPRIPGGATLMFKVELLGIAEQ</sequence>
<proteinExistence type="inferred from homology"/>
<evidence type="ECO:0000256" key="6">
    <source>
        <dbReference type="SAM" id="SignalP"/>
    </source>
</evidence>
<evidence type="ECO:0000259" key="7">
    <source>
        <dbReference type="PROSITE" id="PS50059"/>
    </source>
</evidence>
<dbReference type="InterPro" id="IPR044609">
    <property type="entry name" value="FKBP2/11"/>
</dbReference>
<organism evidence="8 9">
    <name type="scientific">Alteripontixanthobacter maritimus</name>
    <dbReference type="NCBI Taxonomy" id="2161824"/>
    <lineage>
        <taxon>Bacteria</taxon>
        <taxon>Pseudomonadati</taxon>
        <taxon>Pseudomonadota</taxon>
        <taxon>Alphaproteobacteria</taxon>
        <taxon>Sphingomonadales</taxon>
        <taxon>Erythrobacteraceae</taxon>
        <taxon>Alteripontixanthobacter</taxon>
    </lineage>
</organism>
<dbReference type="GO" id="GO:0003755">
    <property type="term" value="F:peptidyl-prolyl cis-trans isomerase activity"/>
    <property type="evidence" value="ECO:0007669"/>
    <property type="project" value="UniProtKB-UniRule"/>
</dbReference>
<dbReference type="Pfam" id="PF00254">
    <property type="entry name" value="FKBP_C"/>
    <property type="match status" value="1"/>
</dbReference>
<evidence type="ECO:0000256" key="3">
    <source>
        <dbReference type="ARBA" id="ARBA00023235"/>
    </source>
</evidence>
<reference evidence="8 9" key="1">
    <citation type="submission" date="2018-04" db="EMBL/GenBank/DDBJ databases">
        <title>Altererythrobacter sp. HME9302 genome sequencing and assembly.</title>
        <authorList>
            <person name="Kang H."/>
            <person name="Kim H."/>
            <person name="Joh K."/>
        </authorList>
    </citation>
    <scope>NUCLEOTIDE SEQUENCE [LARGE SCALE GENOMIC DNA]</scope>
    <source>
        <strain evidence="8 9">HME9302</strain>
    </source>
</reference>
<protein>
    <recommendedName>
        <fullName evidence="5">Peptidyl-prolyl cis-trans isomerase</fullName>
        <ecNumber evidence="5">5.2.1.8</ecNumber>
    </recommendedName>
</protein>
<gene>
    <name evidence="8" type="ORF">HME9302_02461</name>
</gene>